<dbReference type="EMBL" id="JACYTQ010000005">
    <property type="protein sequence ID" value="MBD8489911.1"/>
    <property type="molecule type" value="Genomic_DNA"/>
</dbReference>
<evidence type="ECO:0000256" key="1">
    <source>
        <dbReference type="ARBA" id="ARBA00001526"/>
    </source>
</evidence>
<gene>
    <name evidence="5" type="ORF">IFO69_14235</name>
</gene>
<dbReference type="SUPFAM" id="SSF56601">
    <property type="entry name" value="beta-lactamase/transpeptidase-like"/>
    <property type="match status" value="1"/>
</dbReference>
<comment type="caution">
    <text evidence="5">The sequence shown here is derived from an EMBL/GenBank/DDBJ whole genome shotgun (WGS) entry which is preliminary data.</text>
</comment>
<dbReference type="Proteomes" id="UP000647133">
    <property type="component" value="Unassembled WGS sequence"/>
</dbReference>
<evidence type="ECO:0000259" key="4">
    <source>
        <dbReference type="Pfam" id="PF13354"/>
    </source>
</evidence>
<name>A0ABR9AM75_9BACT</name>
<sequence length="306" mass="33868">MRKLFSLFALGCIFFLSCNSSNKEDDDSVIKLKEKIKERFGGVEGDFAIAFKSLTSDSTSLFLKEKENFHAASTMKTPVMIELYKQVAIGNLSLEDSVEIINEFKSIVDGSPYAMDLNVDSQEGLYHKIGQKTTFRELNYQMITMSSNLATNILIDHLDAKKVTQTMRDMGAADILVLRGVEDLKAYELGMSNTTTAVDLMILMESIATGKAVSEQASDEMFKVLLDQHFNELIPAHLPDDVIVAHKTGSITGVQHDSGIVRLPNGDQYVLVILSKNLSSIDDGVKAIADVSKMIYDFVTKNEKSN</sequence>
<comment type="similarity">
    <text evidence="2">Belongs to the class-A beta-lactamase family.</text>
</comment>
<dbReference type="GO" id="GO:0016787">
    <property type="term" value="F:hydrolase activity"/>
    <property type="evidence" value="ECO:0007669"/>
    <property type="project" value="UniProtKB-KW"/>
</dbReference>
<dbReference type="PROSITE" id="PS51257">
    <property type="entry name" value="PROKAR_LIPOPROTEIN"/>
    <property type="match status" value="1"/>
</dbReference>
<evidence type="ECO:0000313" key="6">
    <source>
        <dbReference type="Proteomes" id="UP000647133"/>
    </source>
</evidence>
<evidence type="ECO:0000256" key="3">
    <source>
        <dbReference type="ARBA" id="ARBA00012865"/>
    </source>
</evidence>
<dbReference type="RefSeq" id="WP_192010803.1">
    <property type="nucleotide sequence ID" value="NZ_JACYTQ010000005.1"/>
</dbReference>
<comment type="catalytic activity">
    <reaction evidence="1">
        <text>a beta-lactam + H2O = a substituted beta-amino acid</text>
        <dbReference type="Rhea" id="RHEA:20401"/>
        <dbReference type="ChEBI" id="CHEBI:15377"/>
        <dbReference type="ChEBI" id="CHEBI:35627"/>
        <dbReference type="ChEBI" id="CHEBI:140347"/>
        <dbReference type="EC" id="3.5.2.6"/>
    </reaction>
</comment>
<evidence type="ECO:0000256" key="2">
    <source>
        <dbReference type="ARBA" id="ARBA00009009"/>
    </source>
</evidence>
<organism evidence="5 6">
    <name type="scientific">Echinicola arenosa</name>
    <dbReference type="NCBI Taxonomy" id="2774144"/>
    <lineage>
        <taxon>Bacteria</taxon>
        <taxon>Pseudomonadati</taxon>
        <taxon>Bacteroidota</taxon>
        <taxon>Cytophagia</taxon>
        <taxon>Cytophagales</taxon>
        <taxon>Cyclobacteriaceae</taxon>
        <taxon>Echinicola</taxon>
    </lineage>
</organism>
<reference evidence="5 6" key="1">
    <citation type="submission" date="2020-09" db="EMBL/GenBank/DDBJ databases">
        <title>Echinicola sp. CAU 1574 isolated from sand of Sido Beach.</title>
        <authorList>
            <person name="Kim W."/>
        </authorList>
    </citation>
    <scope>NUCLEOTIDE SEQUENCE [LARGE SCALE GENOMIC DNA]</scope>
    <source>
        <strain evidence="5 6">CAU 1574</strain>
    </source>
</reference>
<protein>
    <recommendedName>
        <fullName evidence="3">beta-lactamase</fullName>
        <ecNumber evidence="3">3.5.2.6</ecNumber>
    </recommendedName>
</protein>
<dbReference type="InterPro" id="IPR012338">
    <property type="entry name" value="Beta-lactam/transpept-like"/>
</dbReference>
<dbReference type="PANTHER" id="PTHR35333">
    <property type="entry name" value="BETA-LACTAMASE"/>
    <property type="match status" value="1"/>
</dbReference>
<dbReference type="PANTHER" id="PTHR35333:SF3">
    <property type="entry name" value="BETA-LACTAMASE-TYPE TRANSPEPTIDASE FOLD CONTAINING PROTEIN"/>
    <property type="match status" value="1"/>
</dbReference>
<dbReference type="Pfam" id="PF13354">
    <property type="entry name" value="Beta-lactamase2"/>
    <property type="match status" value="1"/>
</dbReference>
<evidence type="ECO:0000313" key="5">
    <source>
        <dbReference type="EMBL" id="MBD8489911.1"/>
    </source>
</evidence>
<dbReference type="EC" id="3.5.2.6" evidence="3"/>
<dbReference type="InterPro" id="IPR000871">
    <property type="entry name" value="Beta-lactam_class-A"/>
</dbReference>
<keyword evidence="6" id="KW-1185">Reference proteome</keyword>
<dbReference type="InterPro" id="IPR045155">
    <property type="entry name" value="Beta-lactam_cat"/>
</dbReference>
<accession>A0ABR9AM75</accession>
<dbReference type="Gene3D" id="3.40.710.10">
    <property type="entry name" value="DD-peptidase/beta-lactamase superfamily"/>
    <property type="match status" value="1"/>
</dbReference>
<keyword evidence="5" id="KW-0378">Hydrolase</keyword>
<proteinExistence type="inferred from homology"/>
<feature type="domain" description="Beta-lactamase class A catalytic" evidence="4">
    <location>
        <begin position="49"/>
        <end position="274"/>
    </location>
</feature>